<feature type="transmembrane region" description="Helical" evidence="14">
    <location>
        <begin position="140"/>
        <end position="158"/>
    </location>
</feature>
<feature type="transmembrane region" description="Helical" evidence="14">
    <location>
        <begin position="238"/>
        <end position="261"/>
    </location>
</feature>
<proteinExistence type="inferred from homology"/>
<dbReference type="PRINTS" id="PR00237">
    <property type="entry name" value="GPCRRHODOPSN"/>
</dbReference>
<evidence type="ECO:0000256" key="5">
    <source>
        <dbReference type="ARBA" id="ARBA00022725"/>
    </source>
</evidence>
<sequence length="310" mass="34518">MIGKNQTQITEILLLGFQGLNSWRGIFFILLFTVYTVTICGNLLIMLLVASCKSLHFPMYMFLAQLSISDVLMTTNIVPNTLVCILRNGTIMSLSGCITQLYFFGASGASECFILTVMAYDRYLAICNPLRYPSIMNLTLLRKLSIFSWVLGFSFPLVSALNIHSLNFCGLHIIDHFFCDLAPILQLSCSETLRVTLEVVSLSILVMVLPMVLTGTSYGCIVKAIVRMSSSMDRQKAFSTCSSHLMVVCIFYGTLIIIYMIPTEGLSLAISKSISLLYTVVTPMVNPIIYSLRNKEVRNSLNLCIIGKLR</sequence>
<protein>
    <recommendedName>
        <fullName evidence="14">Olfactory receptor</fullName>
    </recommendedName>
</protein>
<keyword evidence="9" id="KW-1015">Disulfide bond</keyword>
<dbReference type="InterPro" id="IPR000276">
    <property type="entry name" value="GPCR_Rhodpsn"/>
</dbReference>
<dbReference type="InterPro" id="IPR050939">
    <property type="entry name" value="Olfactory_GPCR1"/>
</dbReference>
<evidence type="ECO:0000256" key="4">
    <source>
        <dbReference type="ARBA" id="ARBA00022692"/>
    </source>
</evidence>
<evidence type="ECO:0000256" key="10">
    <source>
        <dbReference type="ARBA" id="ARBA00023170"/>
    </source>
</evidence>
<comment type="similarity">
    <text evidence="13">Belongs to the G-protein coupled receptor 1 family.</text>
</comment>
<dbReference type="Pfam" id="PF13853">
    <property type="entry name" value="7tm_4"/>
    <property type="match status" value="1"/>
</dbReference>
<dbReference type="PROSITE" id="PS50262">
    <property type="entry name" value="G_PROTEIN_RECEP_F1_2"/>
    <property type="match status" value="1"/>
</dbReference>
<dbReference type="PRINTS" id="PR00245">
    <property type="entry name" value="OLFACTORYR"/>
</dbReference>
<evidence type="ECO:0000256" key="6">
    <source>
        <dbReference type="ARBA" id="ARBA00022989"/>
    </source>
</evidence>
<feature type="transmembrane region" description="Helical" evidence="14">
    <location>
        <begin position="273"/>
        <end position="292"/>
    </location>
</feature>
<dbReference type="Proteomes" id="UP001181693">
    <property type="component" value="Unassembled WGS sequence"/>
</dbReference>
<dbReference type="GO" id="GO:0004930">
    <property type="term" value="F:G protein-coupled receptor activity"/>
    <property type="evidence" value="ECO:0007669"/>
    <property type="project" value="UniProtKB-KW"/>
</dbReference>
<comment type="caution">
    <text evidence="16">The sequence shown here is derived from an EMBL/GenBank/DDBJ whole genome shotgun (WGS) entry which is preliminary data.</text>
</comment>
<evidence type="ECO:0000256" key="12">
    <source>
        <dbReference type="ARBA" id="ARBA00023224"/>
    </source>
</evidence>
<evidence type="ECO:0000256" key="3">
    <source>
        <dbReference type="ARBA" id="ARBA00022606"/>
    </source>
</evidence>
<feature type="transmembrane region" description="Helical" evidence="14">
    <location>
        <begin position="57"/>
        <end position="78"/>
    </location>
</feature>
<dbReference type="Gene3D" id="1.20.1070.10">
    <property type="entry name" value="Rhodopsin 7-helix transmembrane proteins"/>
    <property type="match status" value="1"/>
</dbReference>
<name>A0AAV3AEG2_PYXAD</name>
<evidence type="ECO:0000256" key="14">
    <source>
        <dbReference type="RuleBase" id="RU363047"/>
    </source>
</evidence>
<dbReference type="GO" id="GO:0005886">
    <property type="term" value="C:plasma membrane"/>
    <property type="evidence" value="ECO:0007669"/>
    <property type="project" value="UniProtKB-SubCell"/>
</dbReference>
<organism evidence="16 17">
    <name type="scientific">Pyxicephalus adspersus</name>
    <name type="common">African bullfrog</name>
    <dbReference type="NCBI Taxonomy" id="30357"/>
    <lineage>
        <taxon>Eukaryota</taxon>
        <taxon>Metazoa</taxon>
        <taxon>Chordata</taxon>
        <taxon>Craniata</taxon>
        <taxon>Vertebrata</taxon>
        <taxon>Euteleostomi</taxon>
        <taxon>Amphibia</taxon>
        <taxon>Batrachia</taxon>
        <taxon>Anura</taxon>
        <taxon>Neobatrachia</taxon>
        <taxon>Ranoidea</taxon>
        <taxon>Pyxicephalidae</taxon>
        <taxon>Pyxicephalinae</taxon>
        <taxon>Pyxicephalus</taxon>
    </lineage>
</organism>
<evidence type="ECO:0000256" key="13">
    <source>
        <dbReference type="RuleBase" id="RU000688"/>
    </source>
</evidence>
<dbReference type="PROSITE" id="PS00237">
    <property type="entry name" value="G_PROTEIN_RECEP_F1_1"/>
    <property type="match status" value="1"/>
</dbReference>
<dbReference type="SUPFAM" id="SSF81321">
    <property type="entry name" value="Family A G protein-coupled receptor-like"/>
    <property type="match status" value="1"/>
</dbReference>
<dbReference type="InterPro" id="IPR000725">
    <property type="entry name" value="Olfact_rcpt"/>
</dbReference>
<dbReference type="PANTHER" id="PTHR24242:SF253">
    <property type="entry name" value="OLFACTORY RECEPTOR-RELATED"/>
    <property type="match status" value="1"/>
</dbReference>
<evidence type="ECO:0000256" key="8">
    <source>
        <dbReference type="ARBA" id="ARBA00023136"/>
    </source>
</evidence>
<dbReference type="AlphaFoldDB" id="A0AAV3AEG2"/>
<evidence type="ECO:0000313" key="16">
    <source>
        <dbReference type="EMBL" id="DBA29701.1"/>
    </source>
</evidence>
<keyword evidence="3 14" id="KW-0716">Sensory transduction</keyword>
<evidence type="ECO:0000256" key="2">
    <source>
        <dbReference type="ARBA" id="ARBA00022475"/>
    </source>
</evidence>
<keyword evidence="11" id="KW-0325">Glycoprotein</keyword>
<keyword evidence="10 13" id="KW-0675">Receptor</keyword>
<evidence type="ECO:0000256" key="11">
    <source>
        <dbReference type="ARBA" id="ARBA00023180"/>
    </source>
</evidence>
<evidence type="ECO:0000259" key="15">
    <source>
        <dbReference type="PROSITE" id="PS50262"/>
    </source>
</evidence>
<dbReference type="InterPro" id="IPR017452">
    <property type="entry name" value="GPCR_Rhodpsn_7TM"/>
</dbReference>
<evidence type="ECO:0000256" key="1">
    <source>
        <dbReference type="ARBA" id="ARBA00004651"/>
    </source>
</evidence>
<evidence type="ECO:0000313" key="17">
    <source>
        <dbReference type="Proteomes" id="UP001181693"/>
    </source>
</evidence>
<feature type="transmembrane region" description="Helical" evidence="14">
    <location>
        <begin position="26"/>
        <end position="50"/>
    </location>
</feature>
<keyword evidence="4 13" id="KW-0812">Transmembrane</keyword>
<dbReference type="EMBL" id="DYDO01000002">
    <property type="protein sequence ID" value="DBA29701.1"/>
    <property type="molecule type" value="Genomic_DNA"/>
</dbReference>
<keyword evidence="17" id="KW-1185">Reference proteome</keyword>
<dbReference type="FunFam" id="1.20.1070.10:FF:000010">
    <property type="entry name" value="Olfactory receptor"/>
    <property type="match status" value="1"/>
</dbReference>
<feature type="domain" description="G-protein coupled receptors family 1 profile" evidence="15">
    <location>
        <begin position="41"/>
        <end position="290"/>
    </location>
</feature>
<keyword evidence="2 14" id="KW-1003">Cell membrane</keyword>
<dbReference type="GO" id="GO:0004984">
    <property type="term" value="F:olfactory receptor activity"/>
    <property type="evidence" value="ECO:0007669"/>
    <property type="project" value="InterPro"/>
</dbReference>
<keyword evidence="8 14" id="KW-0472">Membrane</keyword>
<keyword evidence="7 13" id="KW-0297">G-protein coupled receptor</keyword>
<evidence type="ECO:0000256" key="9">
    <source>
        <dbReference type="ARBA" id="ARBA00023157"/>
    </source>
</evidence>
<feature type="transmembrane region" description="Helical" evidence="14">
    <location>
        <begin position="202"/>
        <end position="226"/>
    </location>
</feature>
<reference evidence="16" key="1">
    <citation type="thesis" date="2020" institute="ProQuest LLC" country="789 East Eisenhower Parkway, Ann Arbor, MI, USA">
        <title>Comparative Genomics and Chromosome Evolution.</title>
        <authorList>
            <person name="Mudd A.B."/>
        </authorList>
    </citation>
    <scope>NUCLEOTIDE SEQUENCE</scope>
    <source>
        <strain evidence="16">1538</strain>
        <tissue evidence="16">Blood</tissue>
    </source>
</reference>
<comment type="subcellular location">
    <subcellularLocation>
        <location evidence="1 14">Cell membrane</location>
        <topology evidence="1 14">Multi-pass membrane protein</topology>
    </subcellularLocation>
</comment>
<evidence type="ECO:0000256" key="7">
    <source>
        <dbReference type="ARBA" id="ARBA00023040"/>
    </source>
</evidence>
<dbReference type="PANTHER" id="PTHR24242">
    <property type="entry name" value="G-PROTEIN COUPLED RECEPTOR"/>
    <property type="match status" value="1"/>
</dbReference>
<keyword evidence="6 14" id="KW-1133">Transmembrane helix</keyword>
<keyword evidence="5 14" id="KW-0552">Olfaction</keyword>
<keyword evidence="12 13" id="KW-0807">Transducer</keyword>
<gene>
    <name evidence="16" type="ORF">GDO54_005763</name>
</gene>
<accession>A0AAV3AEG2</accession>